<comment type="function">
    <text evidence="9 10">Required for normal levels of the cell wall 1,6-beta-glucan. Involved in a protein folding machinery chaperoning proteins acting in various physiological processes including cell wall synthesis and lysis of autophagic bodies.</text>
</comment>
<evidence type="ECO:0000256" key="3">
    <source>
        <dbReference type="ARBA" id="ARBA00017291"/>
    </source>
</evidence>
<dbReference type="RefSeq" id="XP_058312389.1">
    <property type="nucleotide sequence ID" value="XM_058450045.1"/>
</dbReference>
<keyword evidence="7 11" id="KW-1133">Transmembrane helix</keyword>
<evidence type="ECO:0000256" key="10">
    <source>
        <dbReference type="PIRNR" id="PIRNR017290"/>
    </source>
</evidence>
<keyword evidence="13" id="KW-1185">Reference proteome</keyword>
<comment type="caution">
    <text evidence="12">The sequence shown here is derived from an EMBL/GenBank/DDBJ whole genome shotgun (WGS) entry which is preliminary data.</text>
</comment>
<accession>A0A9W9TBM1</accession>
<reference evidence="12" key="1">
    <citation type="submission" date="2022-12" db="EMBL/GenBank/DDBJ databases">
        <authorList>
            <person name="Petersen C."/>
        </authorList>
    </citation>
    <scope>NUCLEOTIDE SEQUENCE</scope>
    <source>
        <strain evidence="12">IBT 15544</strain>
    </source>
</reference>
<proteinExistence type="inferred from homology"/>
<evidence type="ECO:0000256" key="4">
    <source>
        <dbReference type="ARBA" id="ARBA00022692"/>
    </source>
</evidence>
<gene>
    <name evidence="12" type="ORF">N7498_002983</name>
</gene>
<evidence type="ECO:0000256" key="2">
    <source>
        <dbReference type="ARBA" id="ARBA00007149"/>
    </source>
</evidence>
<evidence type="ECO:0000256" key="11">
    <source>
        <dbReference type="SAM" id="Phobius"/>
    </source>
</evidence>
<protein>
    <recommendedName>
        <fullName evidence="3 10">Protein ROT1</fullName>
    </recommendedName>
</protein>
<keyword evidence="5" id="KW-0732">Signal</keyword>
<comment type="similarity">
    <text evidence="2 10">Belongs to the ROT1 family.</text>
</comment>
<keyword evidence="8 10" id="KW-0472">Membrane</keyword>
<evidence type="ECO:0000313" key="12">
    <source>
        <dbReference type="EMBL" id="KAJ5216576.1"/>
    </source>
</evidence>
<keyword evidence="4 11" id="KW-0812">Transmembrane</keyword>
<dbReference type="EMBL" id="JAPQKR010000005">
    <property type="protein sequence ID" value="KAJ5216576.1"/>
    <property type="molecule type" value="Genomic_DNA"/>
</dbReference>
<evidence type="ECO:0000256" key="7">
    <source>
        <dbReference type="ARBA" id="ARBA00022989"/>
    </source>
</evidence>
<dbReference type="GO" id="GO:0006458">
    <property type="term" value="P:'de novo' protein folding"/>
    <property type="evidence" value="ECO:0007669"/>
    <property type="project" value="InterPro"/>
</dbReference>
<evidence type="ECO:0000256" key="1">
    <source>
        <dbReference type="ARBA" id="ARBA00004115"/>
    </source>
</evidence>
<evidence type="ECO:0000256" key="6">
    <source>
        <dbReference type="ARBA" id="ARBA00022824"/>
    </source>
</evidence>
<dbReference type="GO" id="GO:0005789">
    <property type="term" value="C:endoplasmic reticulum membrane"/>
    <property type="evidence" value="ECO:0007669"/>
    <property type="project" value="UniProtKB-SubCell"/>
</dbReference>
<name>A0A9W9TBM1_9EURO</name>
<evidence type="ECO:0000313" key="13">
    <source>
        <dbReference type="Proteomes" id="UP001150904"/>
    </source>
</evidence>
<dbReference type="PIRSF" id="PIRSF017290">
    <property type="entry name" value="ROT1_prd"/>
    <property type="match status" value="1"/>
</dbReference>
<feature type="transmembrane region" description="Helical" evidence="11">
    <location>
        <begin position="222"/>
        <end position="239"/>
    </location>
</feature>
<dbReference type="Proteomes" id="UP001150904">
    <property type="component" value="Unassembled WGS sequence"/>
</dbReference>
<dbReference type="PANTHER" id="PTHR28090">
    <property type="entry name" value="PROTEIN ROT1"/>
    <property type="match status" value="1"/>
</dbReference>
<dbReference type="GeneID" id="83177346"/>
<dbReference type="AlphaFoldDB" id="A0A9W9TBM1"/>
<evidence type="ECO:0000256" key="5">
    <source>
        <dbReference type="ARBA" id="ARBA00022729"/>
    </source>
</evidence>
<dbReference type="OrthoDB" id="5327821at2759"/>
<comment type="subcellular location">
    <subcellularLocation>
        <location evidence="1">Endoplasmic reticulum membrane</location>
        <topology evidence="1">Single-pass type I membrane protein</topology>
    </subcellularLocation>
</comment>
<reference evidence="12" key="2">
    <citation type="journal article" date="2023" name="IMA Fungus">
        <title>Comparative genomic study of the Penicillium genus elucidates a diverse pangenome and 15 lateral gene transfer events.</title>
        <authorList>
            <person name="Petersen C."/>
            <person name="Sorensen T."/>
            <person name="Nielsen M.R."/>
            <person name="Sondergaard T.E."/>
            <person name="Sorensen J.L."/>
            <person name="Fitzpatrick D.A."/>
            <person name="Frisvad J.C."/>
            <person name="Nielsen K.L."/>
        </authorList>
    </citation>
    <scope>NUCLEOTIDE SEQUENCE</scope>
    <source>
        <strain evidence="12">IBT 15544</strain>
    </source>
</reference>
<dbReference type="PANTHER" id="PTHR28090:SF1">
    <property type="entry name" value="PROTEIN ROT1"/>
    <property type="match status" value="1"/>
</dbReference>
<sequence>MIWIWSLLATVSAAVTVDDIVGTWTTKSQQVLTGPGFYDPLNDRLIEPDLTGISYSFDADGNYEEAFYRALANREWIRSMIYTELTDEATDPECPSGIMQWQHGSYKLSANGSLALHPIAVDGRQLLSEPCRQDFGAYTRYNNTEHFKEISVSIDKYHRAQRLDLIKSNGEKIQPMYLAYRPPKMLPTHTLNPVPTSKKKRDLSGAGIHQAIREELINPDRWWWFGVMMTSLGGIAFFFS</sequence>
<dbReference type="GO" id="GO:0051082">
    <property type="term" value="F:unfolded protein binding"/>
    <property type="evidence" value="ECO:0007669"/>
    <property type="project" value="TreeGrafter"/>
</dbReference>
<dbReference type="InterPro" id="IPR019623">
    <property type="entry name" value="Rot1"/>
</dbReference>
<evidence type="ECO:0000256" key="9">
    <source>
        <dbReference type="ARBA" id="ARBA00024969"/>
    </source>
</evidence>
<dbReference type="Pfam" id="PF10681">
    <property type="entry name" value="Rot1"/>
    <property type="match status" value="1"/>
</dbReference>
<keyword evidence="6 10" id="KW-0256">Endoplasmic reticulum</keyword>
<organism evidence="12 13">
    <name type="scientific">Penicillium cinerascens</name>
    <dbReference type="NCBI Taxonomy" id="70096"/>
    <lineage>
        <taxon>Eukaryota</taxon>
        <taxon>Fungi</taxon>
        <taxon>Dikarya</taxon>
        <taxon>Ascomycota</taxon>
        <taxon>Pezizomycotina</taxon>
        <taxon>Eurotiomycetes</taxon>
        <taxon>Eurotiomycetidae</taxon>
        <taxon>Eurotiales</taxon>
        <taxon>Aspergillaceae</taxon>
        <taxon>Penicillium</taxon>
    </lineage>
</organism>
<evidence type="ECO:0000256" key="8">
    <source>
        <dbReference type="ARBA" id="ARBA00023136"/>
    </source>
</evidence>